<dbReference type="SUPFAM" id="SSF51161">
    <property type="entry name" value="Trimeric LpxA-like enzymes"/>
    <property type="match status" value="1"/>
</dbReference>
<protein>
    <recommendedName>
        <fullName evidence="2">serine O-acetyltransferase</fullName>
        <ecNumber evidence="2">2.3.1.30</ecNumber>
    </recommendedName>
</protein>
<dbReference type="AlphaFoldDB" id="A0A3B0TJF1"/>
<evidence type="ECO:0000313" key="7">
    <source>
        <dbReference type="EMBL" id="VAW07186.1"/>
    </source>
</evidence>
<dbReference type="GO" id="GO:0005737">
    <property type="term" value="C:cytoplasm"/>
    <property type="evidence" value="ECO:0007669"/>
    <property type="project" value="InterPro"/>
</dbReference>
<dbReference type="Gene3D" id="1.10.3130.10">
    <property type="entry name" value="serine acetyltransferase, domain 1"/>
    <property type="match status" value="1"/>
</dbReference>
<dbReference type="InterPro" id="IPR011004">
    <property type="entry name" value="Trimer_LpxA-like_sf"/>
</dbReference>
<dbReference type="PROSITE" id="PS00101">
    <property type="entry name" value="HEXAPEP_TRANSFERASES"/>
    <property type="match status" value="1"/>
</dbReference>
<dbReference type="GO" id="GO:0006535">
    <property type="term" value="P:cysteine biosynthetic process from serine"/>
    <property type="evidence" value="ECO:0007669"/>
    <property type="project" value="InterPro"/>
</dbReference>
<dbReference type="Pfam" id="PF00132">
    <property type="entry name" value="Hexapep"/>
    <property type="match status" value="1"/>
</dbReference>
<evidence type="ECO:0000256" key="6">
    <source>
        <dbReference type="ARBA" id="ARBA00049486"/>
    </source>
</evidence>
<dbReference type="NCBIfam" id="TIGR01172">
    <property type="entry name" value="cysE"/>
    <property type="match status" value="1"/>
</dbReference>
<sequence length="255" mass="27756">MFDNIRHDISVVMARDPAAKSKIDALISYPGVHALIYYRMSHWAWENGFTTLGRFISHVGRFLSGIEIHPAAKIGKGVFFDHGMGIVIGETAEVGDNVTLYQGVTLGGTSLEGDKRHPTLEEGVIVGAGAKILGPIHVGRNARVGSNAVVVKSVMENTTVIGIPAKAVQPPARKSDQKNDQKDNMDFCAYGMATDDIPDPIARSLEGMFDMVCGLKSRVEELEQELAEWDAQNMVKVHKVRKSGKKAQTDIVKSD</sequence>
<evidence type="ECO:0000256" key="5">
    <source>
        <dbReference type="ARBA" id="ARBA00023315"/>
    </source>
</evidence>
<dbReference type="PANTHER" id="PTHR42811">
    <property type="entry name" value="SERINE ACETYLTRANSFERASE"/>
    <property type="match status" value="1"/>
</dbReference>
<proteinExistence type="inferred from homology"/>
<dbReference type="InterPro" id="IPR018357">
    <property type="entry name" value="Hexapep_transf_CS"/>
</dbReference>
<comment type="similarity">
    <text evidence="1">Belongs to the transferase hexapeptide repeat family.</text>
</comment>
<keyword evidence="5 7" id="KW-0012">Acyltransferase</keyword>
<reference evidence="7" key="1">
    <citation type="submission" date="2018-06" db="EMBL/GenBank/DDBJ databases">
        <authorList>
            <person name="Zhirakovskaya E."/>
        </authorList>
    </citation>
    <scope>NUCLEOTIDE SEQUENCE</scope>
</reference>
<evidence type="ECO:0000256" key="4">
    <source>
        <dbReference type="ARBA" id="ARBA00022679"/>
    </source>
</evidence>
<name>A0A3B0TJF1_9ZZZZ</name>
<dbReference type="EMBL" id="UOEJ01000262">
    <property type="protein sequence ID" value="VAW07186.1"/>
    <property type="molecule type" value="Genomic_DNA"/>
</dbReference>
<evidence type="ECO:0000256" key="3">
    <source>
        <dbReference type="ARBA" id="ARBA00022605"/>
    </source>
</evidence>
<evidence type="ECO:0000256" key="1">
    <source>
        <dbReference type="ARBA" id="ARBA00007274"/>
    </source>
</evidence>
<evidence type="ECO:0000256" key="2">
    <source>
        <dbReference type="ARBA" id="ARBA00013266"/>
    </source>
</evidence>
<dbReference type="FunFam" id="2.160.10.10:FF:000007">
    <property type="entry name" value="Serine acetyltransferase"/>
    <property type="match status" value="1"/>
</dbReference>
<dbReference type="InterPro" id="IPR001451">
    <property type="entry name" value="Hexapep"/>
</dbReference>
<dbReference type="InterPro" id="IPR042122">
    <property type="entry name" value="Ser_AcTrfase_N_sf"/>
</dbReference>
<keyword evidence="4 7" id="KW-0808">Transferase</keyword>
<comment type="catalytic activity">
    <reaction evidence="6">
        <text>L-serine + acetyl-CoA = O-acetyl-L-serine + CoA</text>
        <dbReference type="Rhea" id="RHEA:24560"/>
        <dbReference type="ChEBI" id="CHEBI:33384"/>
        <dbReference type="ChEBI" id="CHEBI:57287"/>
        <dbReference type="ChEBI" id="CHEBI:57288"/>
        <dbReference type="ChEBI" id="CHEBI:58340"/>
        <dbReference type="EC" id="2.3.1.30"/>
    </reaction>
</comment>
<dbReference type="NCBIfam" id="NF041874">
    <property type="entry name" value="EPS_EpsC"/>
    <property type="match status" value="1"/>
</dbReference>
<dbReference type="Gene3D" id="2.160.10.10">
    <property type="entry name" value="Hexapeptide repeat proteins"/>
    <property type="match status" value="1"/>
</dbReference>
<dbReference type="EC" id="2.3.1.30" evidence="2"/>
<dbReference type="InterPro" id="IPR053376">
    <property type="entry name" value="Serine_acetyltransferase"/>
</dbReference>
<keyword evidence="3" id="KW-0028">Amino-acid biosynthesis</keyword>
<gene>
    <name evidence="7" type="ORF">MNBD_ALPHA01-1154</name>
</gene>
<dbReference type="InterPro" id="IPR045304">
    <property type="entry name" value="LbH_SAT"/>
</dbReference>
<accession>A0A3B0TJF1</accession>
<dbReference type="GO" id="GO:0009001">
    <property type="term" value="F:serine O-acetyltransferase activity"/>
    <property type="evidence" value="ECO:0007669"/>
    <property type="project" value="UniProtKB-EC"/>
</dbReference>
<dbReference type="InterPro" id="IPR005881">
    <property type="entry name" value="Ser_O-AcTrfase"/>
</dbReference>
<organism evidence="7">
    <name type="scientific">hydrothermal vent metagenome</name>
    <dbReference type="NCBI Taxonomy" id="652676"/>
    <lineage>
        <taxon>unclassified sequences</taxon>
        <taxon>metagenomes</taxon>
        <taxon>ecological metagenomes</taxon>
    </lineage>
</organism>
<dbReference type="CDD" id="cd03354">
    <property type="entry name" value="LbH_SAT"/>
    <property type="match status" value="1"/>
</dbReference>